<reference evidence="3" key="1">
    <citation type="journal article" date="2019" name="Int. J. Syst. Evol. Microbiol.">
        <title>The Global Catalogue of Microorganisms (GCM) 10K type strain sequencing project: providing services to taxonomists for standard genome sequencing and annotation.</title>
        <authorList>
            <consortium name="The Broad Institute Genomics Platform"/>
            <consortium name="The Broad Institute Genome Sequencing Center for Infectious Disease"/>
            <person name="Wu L."/>
            <person name="Ma J."/>
        </authorList>
    </citation>
    <scope>NUCLEOTIDE SEQUENCE [LARGE SCALE GENOMIC DNA]</scope>
    <source>
        <strain evidence="3">XZYJT-10</strain>
    </source>
</reference>
<evidence type="ECO:0000256" key="1">
    <source>
        <dbReference type="SAM" id="Phobius"/>
    </source>
</evidence>
<dbReference type="RefSeq" id="WP_378977767.1">
    <property type="nucleotide sequence ID" value="NZ_JBHTBJ010000067.1"/>
</dbReference>
<accession>A0ABW2I574</accession>
<keyword evidence="3" id="KW-1185">Reference proteome</keyword>
<keyword evidence="1" id="KW-1133">Transmembrane helix</keyword>
<dbReference type="Proteomes" id="UP001596548">
    <property type="component" value="Unassembled WGS sequence"/>
</dbReference>
<feature type="transmembrane region" description="Helical" evidence="1">
    <location>
        <begin position="12"/>
        <end position="32"/>
    </location>
</feature>
<gene>
    <name evidence="2" type="ORF">ACFQS1_38850</name>
</gene>
<organism evidence="2 3">
    <name type="scientific">Paractinoplanes rhizophilus</name>
    <dbReference type="NCBI Taxonomy" id="1416877"/>
    <lineage>
        <taxon>Bacteria</taxon>
        <taxon>Bacillati</taxon>
        <taxon>Actinomycetota</taxon>
        <taxon>Actinomycetes</taxon>
        <taxon>Micromonosporales</taxon>
        <taxon>Micromonosporaceae</taxon>
        <taxon>Paractinoplanes</taxon>
    </lineage>
</organism>
<comment type="caution">
    <text evidence="2">The sequence shown here is derived from an EMBL/GenBank/DDBJ whole genome shotgun (WGS) entry which is preliminary data.</text>
</comment>
<proteinExistence type="predicted"/>
<evidence type="ECO:0008006" key="4">
    <source>
        <dbReference type="Google" id="ProtNLM"/>
    </source>
</evidence>
<keyword evidence="1" id="KW-0812">Transmembrane</keyword>
<dbReference type="EMBL" id="JBHTBJ010000067">
    <property type="protein sequence ID" value="MFC7279953.1"/>
    <property type="molecule type" value="Genomic_DNA"/>
</dbReference>
<protein>
    <recommendedName>
        <fullName evidence="4">Type II secretion system protein GspF domain-containing protein</fullName>
    </recommendedName>
</protein>
<evidence type="ECO:0000313" key="2">
    <source>
        <dbReference type="EMBL" id="MFC7279953.1"/>
    </source>
</evidence>
<evidence type="ECO:0000313" key="3">
    <source>
        <dbReference type="Proteomes" id="UP001596548"/>
    </source>
</evidence>
<name>A0ABW2I574_9ACTN</name>
<feature type="transmembrane region" description="Helical" evidence="1">
    <location>
        <begin position="135"/>
        <end position="158"/>
    </location>
</feature>
<sequence length="160" mass="17026">MPIILEHMTVVFGFTAAILLVAGPAMIVQGLIGRRTVSRELAQQRISFPAGGDLPAWLHGYAGVAVHTGTQARAFSDLIADHVTKATGGRTYAEIADAWMAAGRTDERLTRLRETAFMGQSLRGALLGAYQAWQITLLVIAVGAAFTVMGVAFLAMALQN</sequence>
<keyword evidence="1" id="KW-0472">Membrane</keyword>